<dbReference type="EMBL" id="NOIH01000010">
    <property type="protein sequence ID" value="OYD53932.1"/>
    <property type="molecule type" value="Genomic_DNA"/>
</dbReference>
<dbReference type="Proteomes" id="UP000215181">
    <property type="component" value="Unassembled WGS sequence"/>
</dbReference>
<dbReference type="AlphaFoldDB" id="A0A235EY24"/>
<evidence type="ECO:0000313" key="2">
    <source>
        <dbReference type="Proteomes" id="UP000215181"/>
    </source>
</evidence>
<keyword evidence="2" id="KW-1185">Reference proteome</keyword>
<reference evidence="1 2" key="1">
    <citation type="submission" date="2017-07" db="EMBL/GenBank/DDBJ databases">
        <title>Thauera sp. KNDSS-Mac4 genome sequence and assembly.</title>
        <authorList>
            <person name="Mayilraj S."/>
        </authorList>
    </citation>
    <scope>NUCLEOTIDE SEQUENCE [LARGE SCALE GENOMIC DNA]</scope>
    <source>
        <strain evidence="1 2">KNDSS-Mac4</strain>
    </source>
</reference>
<proteinExistence type="predicted"/>
<sequence length="72" mass="8053">MGDVRAAAETGALCSMRSVRLRSTCYLGAGWSTVEQPYDCSIDIGLLEQVFRTDVLQMRAKQQNNREKILSN</sequence>
<protein>
    <submittedName>
        <fullName evidence="1">Uncharacterized protein</fullName>
    </submittedName>
</protein>
<organism evidence="1 2">
    <name type="scientific">Thauera propionica</name>
    <dbReference type="NCBI Taxonomy" id="2019431"/>
    <lineage>
        <taxon>Bacteria</taxon>
        <taxon>Pseudomonadati</taxon>
        <taxon>Pseudomonadota</taxon>
        <taxon>Betaproteobacteria</taxon>
        <taxon>Rhodocyclales</taxon>
        <taxon>Zoogloeaceae</taxon>
        <taxon>Thauera</taxon>
    </lineage>
</organism>
<name>A0A235EY24_9RHOO</name>
<accession>A0A235EY24</accession>
<comment type="caution">
    <text evidence="1">The sequence shown here is derived from an EMBL/GenBank/DDBJ whole genome shotgun (WGS) entry which is preliminary data.</text>
</comment>
<gene>
    <name evidence="1" type="ORF">CGK74_10155</name>
</gene>
<evidence type="ECO:0000313" key="1">
    <source>
        <dbReference type="EMBL" id="OYD53932.1"/>
    </source>
</evidence>